<proteinExistence type="predicted"/>
<dbReference type="Proteomes" id="UP000278627">
    <property type="component" value="Unassembled WGS sequence"/>
</dbReference>
<reference evidence="3" key="1">
    <citation type="submission" date="2017-02" db="UniProtKB">
        <authorList>
            <consortium name="WormBaseParasite"/>
        </authorList>
    </citation>
    <scope>IDENTIFICATION</scope>
</reference>
<protein>
    <submittedName>
        <fullName evidence="1 3">Uncharacterized protein</fullName>
    </submittedName>
</protein>
<name>A0A0N4TH69_BRUPA</name>
<sequence>MESLDNDNLTNETDLIKITSQLDQLKFTNSNNLTLELNANLTDSNLFISSANETSTLIISSNIEISNLLSELISLQNLTNNDTTELTDISNATDNQTKMITMKSATTDIIHGSNSKLKTNASNTDNDRMISKKNIENVIYVSEQSSFIQPDLRKLLEI</sequence>
<evidence type="ECO:0000313" key="3">
    <source>
        <dbReference type="WBParaSite" id="BPAG_0000755701-mRNA-1"/>
    </source>
</evidence>
<reference evidence="1 2" key="2">
    <citation type="submission" date="2018-11" db="EMBL/GenBank/DDBJ databases">
        <authorList>
            <consortium name="Pathogen Informatics"/>
        </authorList>
    </citation>
    <scope>NUCLEOTIDE SEQUENCE [LARGE SCALE GENOMIC DNA]</scope>
</reference>
<keyword evidence="2" id="KW-1185">Reference proteome</keyword>
<dbReference type="EMBL" id="UZAD01008639">
    <property type="protein sequence ID" value="VDN88706.1"/>
    <property type="molecule type" value="Genomic_DNA"/>
</dbReference>
<dbReference type="WBParaSite" id="BPAG_0000755701-mRNA-1">
    <property type="protein sequence ID" value="BPAG_0000755701-mRNA-1"/>
    <property type="gene ID" value="BPAG_0000755701"/>
</dbReference>
<evidence type="ECO:0000313" key="2">
    <source>
        <dbReference type="Proteomes" id="UP000278627"/>
    </source>
</evidence>
<dbReference type="AlphaFoldDB" id="A0A0N4TH69"/>
<organism evidence="3">
    <name type="scientific">Brugia pahangi</name>
    <name type="common">Filarial nematode worm</name>
    <dbReference type="NCBI Taxonomy" id="6280"/>
    <lineage>
        <taxon>Eukaryota</taxon>
        <taxon>Metazoa</taxon>
        <taxon>Ecdysozoa</taxon>
        <taxon>Nematoda</taxon>
        <taxon>Chromadorea</taxon>
        <taxon>Rhabditida</taxon>
        <taxon>Spirurina</taxon>
        <taxon>Spiruromorpha</taxon>
        <taxon>Filarioidea</taxon>
        <taxon>Onchocercidae</taxon>
        <taxon>Brugia</taxon>
    </lineage>
</organism>
<evidence type="ECO:0000313" key="1">
    <source>
        <dbReference type="EMBL" id="VDN88706.1"/>
    </source>
</evidence>
<gene>
    <name evidence="1" type="ORF">BPAG_LOCUS7520</name>
</gene>
<accession>A0A0N4TH69</accession>